<feature type="non-terminal residue" evidence="1">
    <location>
        <position position="1"/>
    </location>
</feature>
<evidence type="ECO:0000313" key="2">
    <source>
        <dbReference type="Proteomes" id="UP000541444"/>
    </source>
</evidence>
<keyword evidence="2" id="KW-1185">Reference proteome</keyword>
<reference evidence="1 2" key="1">
    <citation type="journal article" date="2020" name="IScience">
        <title>Genome Sequencing of the Endangered Kingdonia uniflora (Circaeasteraceae, Ranunculales) Reveals Potential Mechanisms of Evolutionary Specialization.</title>
        <authorList>
            <person name="Sun Y."/>
            <person name="Deng T."/>
            <person name="Zhang A."/>
            <person name="Moore M.J."/>
            <person name="Landis J.B."/>
            <person name="Lin N."/>
            <person name="Zhang H."/>
            <person name="Zhang X."/>
            <person name="Huang J."/>
            <person name="Zhang X."/>
            <person name="Sun H."/>
            <person name="Wang H."/>
        </authorList>
    </citation>
    <scope>NUCLEOTIDE SEQUENCE [LARGE SCALE GENOMIC DNA]</scope>
    <source>
        <strain evidence="1">TB1705</strain>
        <tissue evidence="1">Leaf</tissue>
    </source>
</reference>
<accession>A0A7J7MQK3</accession>
<name>A0A7J7MQK3_9MAGN</name>
<evidence type="ECO:0000313" key="1">
    <source>
        <dbReference type="EMBL" id="KAF6156998.1"/>
    </source>
</evidence>
<comment type="caution">
    <text evidence="1">The sequence shown here is derived from an EMBL/GenBank/DDBJ whole genome shotgun (WGS) entry which is preliminary data.</text>
</comment>
<protein>
    <submittedName>
        <fullName evidence="1">Uncharacterized protein</fullName>
    </submittedName>
</protein>
<dbReference type="EMBL" id="JACGCM010001289">
    <property type="protein sequence ID" value="KAF6156998.1"/>
    <property type="molecule type" value="Genomic_DNA"/>
</dbReference>
<gene>
    <name evidence="1" type="ORF">GIB67_039759</name>
</gene>
<dbReference type="AlphaFoldDB" id="A0A7J7MQK3"/>
<dbReference type="Proteomes" id="UP000541444">
    <property type="component" value="Unassembled WGS sequence"/>
</dbReference>
<organism evidence="1 2">
    <name type="scientific">Kingdonia uniflora</name>
    <dbReference type="NCBI Taxonomy" id="39325"/>
    <lineage>
        <taxon>Eukaryota</taxon>
        <taxon>Viridiplantae</taxon>
        <taxon>Streptophyta</taxon>
        <taxon>Embryophyta</taxon>
        <taxon>Tracheophyta</taxon>
        <taxon>Spermatophyta</taxon>
        <taxon>Magnoliopsida</taxon>
        <taxon>Ranunculales</taxon>
        <taxon>Circaeasteraceae</taxon>
        <taxon>Kingdonia</taxon>
    </lineage>
</organism>
<proteinExistence type="predicted"/>
<sequence>DSIAEHPLSKLHFHSITYTLESLHTKQHTSHNCSNKIRDLEKKHNLHGLPVRIISPLFWHK</sequence>